<organism evidence="2 3">
    <name type="scientific">Candidatus Jettenia caeni</name>
    <dbReference type="NCBI Taxonomy" id="247490"/>
    <lineage>
        <taxon>Bacteria</taxon>
        <taxon>Pseudomonadati</taxon>
        <taxon>Planctomycetota</taxon>
        <taxon>Candidatus Brocadiia</taxon>
        <taxon>Candidatus Brocadiales</taxon>
        <taxon>Candidatus Brocadiaceae</taxon>
        <taxon>Candidatus Jettenia</taxon>
    </lineage>
</organism>
<name>I3IMD8_9BACT</name>
<gene>
    <name evidence="2" type="ORF">KSU1_C1287</name>
</gene>
<dbReference type="GO" id="GO:0006352">
    <property type="term" value="P:DNA-templated transcription initiation"/>
    <property type="evidence" value="ECO:0007669"/>
    <property type="project" value="InterPro"/>
</dbReference>
<dbReference type="GO" id="GO:0016987">
    <property type="term" value="F:sigma factor activity"/>
    <property type="evidence" value="ECO:0007669"/>
    <property type="project" value="InterPro"/>
</dbReference>
<accession>I3IMD8</accession>
<dbReference type="Proteomes" id="UP000002985">
    <property type="component" value="Unassembled WGS sequence"/>
</dbReference>
<dbReference type="GO" id="GO:0043565">
    <property type="term" value="F:sequence-specific DNA binding"/>
    <property type="evidence" value="ECO:0007669"/>
    <property type="project" value="InterPro"/>
</dbReference>
<dbReference type="Gene3D" id="1.10.1750.10">
    <property type="match status" value="1"/>
</dbReference>
<feature type="domain" description="RNA polymerase sigma factor 70 region 4 type 2" evidence="1">
    <location>
        <begin position="36"/>
        <end position="70"/>
    </location>
</feature>
<dbReference type="STRING" id="247490.KSU1_C1287"/>
<protein>
    <recommendedName>
        <fullName evidence="1">RNA polymerase sigma factor 70 region 4 type 2 domain-containing protein</fullName>
    </recommendedName>
</protein>
<evidence type="ECO:0000259" key="1">
    <source>
        <dbReference type="Pfam" id="PF08281"/>
    </source>
</evidence>
<dbReference type="AlphaFoldDB" id="I3IMD8"/>
<dbReference type="EMBL" id="BAFH01000003">
    <property type="protein sequence ID" value="GAB62883.1"/>
    <property type="molecule type" value="Genomic_DNA"/>
</dbReference>
<dbReference type="InterPro" id="IPR010921">
    <property type="entry name" value="Trp_repressor/repl_initiator"/>
</dbReference>
<proteinExistence type="predicted"/>
<comment type="caution">
    <text evidence="2">The sequence shown here is derived from an EMBL/GenBank/DDBJ whole genome shotgun (WGS) entry which is preliminary data.</text>
</comment>
<keyword evidence="3" id="KW-1185">Reference proteome</keyword>
<evidence type="ECO:0000313" key="3">
    <source>
        <dbReference type="Proteomes" id="UP000002985"/>
    </source>
</evidence>
<dbReference type="Pfam" id="PF08281">
    <property type="entry name" value="Sigma70_r4_2"/>
    <property type="match status" value="1"/>
</dbReference>
<sequence>MLHDGLKTYTIIKETNKSFDEIKGERGILRQIAMDLLCRVGGLSGTEIGEMMGVDYSTVSQRRKRLREKLKNDNHIAQIIKRVEVDLSTINI</sequence>
<reference evidence="2 3" key="1">
    <citation type="journal article" date="2012" name="FEBS Lett.">
        <title>Anammox organism KSU-1 expresses a NirK-type copper-containing nitrite reductase instead of a NirS-type with cytochrome cd1.</title>
        <authorList>
            <person name="Hira D."/>
            <person name="Toh H."/>
            <person name="Migita C.T."/>
            <person name="Okubo H."/>
            <person name="Nishiyama T."/>
            <person name="Hattori M."/>
            <person name="Furukawa K."/>
            <person name="Fujii T."/>
        </authorList>
    </citation>
    <scope>NUCLEOTIDE SEQUENCE [LARGE SCALE GENOMIC DNA]</scope>
</reference>
<evidence type="ECO:0000313" key="2">
    <source>
        <dbReference type="EMBL" id="GAB62883.1"/>
    </source>
</evidence>
<dbReference type="InterPro" id="IPR013249">
    <property type="entry name" value="RNA_pol_sigma70_r4_t2"/>
</dbReference>
<dbReference type="SUPFAM" id="SSF48295">
    <property type="entry name" value="TrpR-like"/>
    <property type="match status" value="1"/>
</dbReference>